<reference evidence="2 3" key="1">
    <citation type="submission" date="2018-02" db="EMBL/GenBank/DDBJ databases">
        <title>The genomes of Aspergillus section Nigri reveals drivers in fungal speciation.</title>
        <authorList>
            <consortium name="DOE Joint Genome Institute"/>
            <person name="Vesth T.C."/>
            <person name="Nybo J."/>
            <person name="Theobald S."/>
            <person name="Brandl J."/>
            <person name="Frisvad J.C."/>
            <person name="Nielsen K.F."/>
            <person name="Lyhne E.K."/>
            <person name="Kogle M.E."/>
            <person name="Kuo A."/>
            <person name="Riley R."/>
            <person name="Clum A."/>
            <person name="Nolan M."/>
            <person name="Lipzen A."/>
            <person name="Salamov A."/>
            <person name="Henrissat B."/>
            <person name="Wiebenga A."/>
            <person name="De vries R.P."/>
            <person name="Grigoriev I.V."/>
            <person name="Mortensen U.H."/>
            <person name="Andersen M.R."/>
            <person name="Baker S.E."/>
        </authorList>
    </citation>
    <scope>NUCLEOTIDE SEQUENCE [LARGE SCALE GENOMIC DNA]</scope>
    <source>
        <strain evidence="2 3">CBS 313.89</strain>
    </source>
</reference>
<sequence length="146" mass="17278">MRRQSFPRRSLLCFWLRGLPFFPFSSLSRKRKEIDAHQFADENVLKRGRWKLRARAPARQTDKKYQQRTSQRSKISNEQHKAFIYQPAHQEYISFFFSKARCTHCNPLFFILDLRNSEVGTRKVFGPWHGLAQQQTRGEGGICSQA</sequence>
<dbReference type="Proteomes" id="UP000249789">
    <property type="component" value="Unassembled WGS sequence"/>
</dbReference>
<feature type="region of interest" description="Disordered" evidence="1">
    <location>
        <begin position="56"/>
        <end position="76"/>
    </location>
</feature>
<proteinExistence type="predicted"/>
<accession>A0A8G1RCD5</accession>
<evidence type="ECO:0000313" key="2">
    <source>
        <dbReference type="EMBL" id="RAK71167.1"/>
    </source>
</evidence>
<keyword evidence="3" id="KW-1185">Reference proteome</keyword>
<dbReference type="AlphaFoldDB" id="A0A8G1RCD5"/>
<name>A0A8G1RCD5_9EURO</name>
<dbReference type="EMBL" id="KZ824731">
    <property type="protein sequence ID" value="RAK71167.1"/>
    <property type="molecule type" value="Genomic_DNA"/>
</dbReference>
<dbReference type="GeneID" id="63857576"/>
<evidence type="ECO:0000313" key="3">
    <source>
        <dbReference type="Proteomes" id="UP000249789"/>
    </source>
</evidence>
<protein>
    <submittedName>
        <fullName evidence="2">Uncharacterized protein</fullName>
    </submittedName>
</protein>
<dbReference type="VEuPathDB" id="FungiDB:BO72DRAFT_27675"/>
<evidence type="ECO:0000256" key="1">
    <source>
        <dbReference type="SAM" id="MobiDB-lite"/>
    </source>
</evidence>
<dbReference type="RefSeq" id="XP_040795179.1">
    <property type="nucleotide sequence ID" value="XM_040940243.1"/>
</dbReference>
<gene>
    <name evidence="2" type="ORF">BO72DRAFT_27675</name>
</gene>
<organism evidence="2 3">
    <name type="scientific">Aspergillus fijiensis CBS 313.89</name>
    <dbReference type="NCBI Taxonomy" id="1448319"/>
    <lineage>
        <taxon>Eukaryota</taxon>
        <taxon>Fungi</taxon>
        <taxon>Dikarya</taxon>
        <taxon>Ascomycota</taxon>
        <taxon>Pezizomycotina</taxon>
        <taxon>Eurotiomycetes</taxon>
        <taxon>Eurotiomycetidae</taxon>
        <taxon>Eurotiales</taxon>
        <taxon>Aspergillaceae</taxon>
        <taxon>Aspergillus</taxon>
    </lineage>
</organism>